<evidence type="ECO:0000313" key="3">
    <source>
        <dbReference type="Proteomes" id="UP000584663"/>
    </source>
</evidence>
<name>A0AA40ZZ01_9SPHN</name>
<evidence type="ECO:0000313" key="1">
    <source>
        <dbReference type="EMBL" id="MBB4611581.1"/>
    </source>
</evidence>
<proteinExistence type="predicted"/>
<sequence>MSVPSSPDAAGAEALAERLRHPVTFCFLDILGEPVRVTNAPYSFAFSGTGDEDLDGFTFDAVDPRVVSVGTVKAKEGGSDTLVLQLSGIPGVDADMLDQIMTRTNWQGRDARLWKALLDPQDPSRIISMWSYFTGYMAVPRISGSRSSQTITLEVETYLAFFGQASNRTYLDQAAFDPGDRSAELSIAIANGASKRT</sequence>
<dbReference type="Proteomes" id="UP000584663">
    <property type="component" value="Unassembled WGS sequence"/>
</dbReference>
<dbReference type="Proteomes" id="UP000704529">
    <property type="component" value="Unassembled WGS sequence"/>
</dbReference>
<protein>
    <submittedName>
        <fullName evidence="2">Uncharacterized protein</fullName>
    </submittedName>
</protein>
<organism evidence="2 4">
    <name type="scientific">Sphingomonas yabuuchiae</name>
    <dbReference type="NCBI Taxonomy" id="172044"/>
    <lineage>
        <taxon>Bacteria</taxon>
        <taxon>Pseudomonadati</taxon>
        <taxon>Pseudomonadota</taxon>
        <taxon>Alphaproteobacteria</taxon>
        <taxon>Sphingomonadales</taxon>
        <taxon>Sphingomonadaceae</taxon>
        <taxon>Sphingomonas</taxon>
    </lineage>
</organism>
<keyword evidence="3" id="KW-1185">Reference proteome</keyword>
<gene>
    <name evidence="1" type="ORF">GGQ89_003831</name>
    <name evidence="2" type="ORF">JYA60_01790</name>
</gene>
<dbReference type="RefSeq" id="WP_184106958.1">
    <property type="nucleotide sequence ID" value="NZ_JACHNX010000035.1"/>
</dbReference>
<evidence type="ECO:0000313" key="2">
    <source>
        <dbReference type="EMBL" id="MBN3556965.1"/>
    </source>
</evidence>
<reference evidence="2" key="2">
    <citation type="submission" date="2021-01" db="EMBL/GenBank/DDBJ databases">
        <title>Genome Sequencing of Type Strains.</title>
        <authorList>
            <person name="Lemaire J.F."/>
            <person name="Inderbitzin P."/>
            <person name="Collins S.B."/>
            <person name="Wespe N."/>
            <person name="Knight-Connoni V."/>
        </authorList>
    </citation>
    <scope>NUCLEOTIDE SEQUENCE</scope>
    <source>
        <strain evidence="2">DSM 14562</strain>
    </source>
</reference>
<dbReference type="EMBL" id="JACHNX010000035">
    <property type="protein sequence ID" value="MBB4611581.1"/>
    <property type="molecule type" value="Genomic_DNA"/>
</dbReference>
<dbReference type="AlphaFoldDB" id="A0AA40ZZ01"/>
<comment type="caution">
    <text evidence="2">The sequence shown here is derived from an EMBL/GenBank/DDBJ whole genome shotgun (WGS) entry which is preliminary data.</text>
</comment>
<accession>A0AA40ZZ01</accession>
<dbReference type="EMBL" id="JAFHKU010000093">
    <property type="protein sequence ID" value="MBN3556965.1"/>
    <property type="molecule type" value="Genomic_DNA"/>
</dbReference>
<evidence type="ECO:0000313" key="4">
    <source>
        <dbReference type="Proteomes" id="UP000704529"/>
    </source>
</evidence>
<reference evidence="1 3" key="1">
    <citation type="submission" date="2020-08" db="EMBL/GenBank/DDBJ databases">
        <title>Genomic Encyclopedia of Type Strains, Phase IV (KMG-IV): sequencing the most valuable type-strain genomes for metagenomic binning, comparative biology and taxonomic classification.</title>
        <authorList>
            <person name="Goeker M."/>
        </authorList>
    </citation>
    <scope>NUCLEOTIDE SEQUENCE [LARGE SCALE GENOMIC DNA]</scope>
    <source>
        <strain evidence="1 3">DSM 14562</strain>
    </source>
</reference>